<accession>A0A0G4EA29</accession>
<dbReference type="VEuPathDB" id="CryptoDB:Vbra_20026"/>
<feature type="compositionally biased region" description="Basic and acidic residues" evidence="1">
    <location>
        <begin position="50"/>
        <end position="59"/>
    </location>
</feature>
<evidence type="ECO:0000256" key="1">
    <source>
        <dbReference type="SAM" id="MobiDB-lite"/>
    </source>
</evidence>
<evidence type="ECO:0000313" key="2">
    <source>
        <dbReference type="EMBL" id="CEL92063.1"/>
    </source>
</evidence>
<organism evidence="2 3">
    <name type="scientific">Vitrella brassicaformis (strain CCMP3155)</name>
    <dbReference type="NCBI Taxonomy" id="1169540"/>
    <lineage>
        <taxon>Eukaryota</taxon>
        <taxon>Sar</taxon>
        <taxon>Alveolata</taxon>
        <taxon>Colpodellida</taxon>
        <taxon>Vitrellaceae</taxon>
        <taxon>Vitrella</taxon>
    </lineage>
</organism>
<keyword evidence="3" id="KW-1185">Reference proteome</keyword>
<reference evidence="2 3" key="1">
    <citation type="submission" date="2014-11" db="EMBL/GenBank/DDBJ databases">
        <authorList>
            <person name="Zhu J."/>
            <person name="Qi W."/>
            <person name="Song R."/>
        </authorList>
    </citation>
    <scope>NUCLEOTIDE SEQUENCE [LARGE SCALE GENOMIC DNA]</scope>
</reference>
<name>A0A0G4EA29_VITBC</name>
<gene>
    <name evidence="2" type="ORF">Vbra_20026</name>
</gene>
<feature type="region of interest" description="Disordered" evidence="1">
    <location>
        <begin position="40"/>
        <end position="93"/>
    </location>
</feature>
<dbReference type="Proteomes" id="UP000041254">
    <property type="component" value="Unassembled WGS sequence"/>
</dbReference>
<dbReference type="AlphaFoldDB" id="A0A0G4EA29"/>
<sequence>HSYANLMAMHCLEDGVSSMGVLMPSKSYLASSCTAHTHIDIHSGSCGGQEGERERKGQREGQGQSKGKGKGKGTGGSAAGDKVEEEQDNSNKPVSFANLRAALESGGLQVLLTPIAAELLKQLEEKEEKPTAKLAPPADSMWAGTWQGRLIQMIRMIPLPPGVKEGDEVPEVVETVSKTLRGRSG</sequence>
<dbReference type="EMBL" id="CDMY01000047">
    <property type="protein sequence ID" value="CEL92063.1"/>
    <property type="molecule type" value="Genomic_DNA"/>
</dbReference>
<evidence type="ECO:0000313" key="3">
    <source>
        <dbReference type="Proteomes" id="UP000041254"/>
    </source>
</evidence>
<dbReference type="InParanoid" id="A0A0G4EA29"/>
<proteinExistence type="predicted"/>
<protein>
    <submittedName>
        <fullName evidence="2">Uncharacterized protein</fullName>
    </submittedName>
</protein>
<feature type="non-terminal residue" evidence="2">
    <location>
        <position position="1"/>
    </location>
</feature>